<sequence length="308" mass="33400">GSKKRKPAGGSGRRSGRKKPKTDPTSGSEEGVLLSFEGPCDLCRSKGGRCLPSGKVGLCQKCKKDAQGCRWTGSNVFGEMSWNRKTIALFNGEGWVPIPGTPDIRYMAVRFIAIFERDRPRFRVVDQDGLAERLRAVGLPDAIAPTAIPADFAPTVEPAEVAAFRDKHKGWAVFKVLPWNAPAPAAPPTTPAGTAGPSLPAGVSFSAPFSVPYRGDLSGLSPLDRLVAENRLEANRLVYDIWGKAHELVARMAREKELTGETFGKYRSEEEGVELPRRVSFSRLAATDPGQDLVAKLLRFRAPEGEDS</sequence>
<dbReference type="EMBL" id="KZ857981">
    <property type="protein sequence ID" value="RDX39363.1"/>
    <property type="molecule type" value="Genomic_DNA"/>
</dbReference>
<organism evidence="2 3">
    <name type="scientific">Lentinus brumalis</name>
    <dbReference type="NCBI Taxonomy" id="2498619"/>
    <lineage>
        <taxon>Eukaryota</taxon>
        <taxon>Fungi</taxon>
        <taxon>Dikarya</taxon>
        <taxon>Basidiomycota</taxon>
        <taxon>Agaricomycotina</taxon>
        <taxon>Agaricomycetes</taxon>
        <taxon>Polyporales</taxon>
        <taxon>Polyporaceae</taxon>
        <taxon>Lentinus</taxon>
    </lineage>
</organism>
<name>A0A371CGG2_9APHY</name>
<reference evidence="2 3" key="1">
    <citation type="journal article" date="2018" name="Biotechnol. Biofuels">
        <title>Integrative visual omics of the white-rot fungus Polyporus brumalis exposes the biotechnological potential of its oxidative enzymes for delignifying raw plant biomass.</title>
        <authorList>
            <person name="Miyauchi S."/>
            <person name="Rancon A."/>
            <person name="Drula E."/>
            <person name="Hage H."/>
            <person name="Chaduli D."/>
            <person name="Favel A."/>
            <person name="Grisel S."/>
            <person name="Henrissat B."/>
            <person name="Herpoel-Gimbert I."/>
            <person name="Ruiz-Duenas F.J."/>
            <person name="Chevret D."/>
            <person name="Hainaut M."/>
            <person name="Lin J."/>
            <person name="Wang M."/>
            <person name="Pangilinan J."/>
            <person name="Lipzen A."/>
            <person name="Lesage-Meessen L."/>
            <person name="Navarro D."/>
            <person name="Riley R."/>
            <person name="Grigoriev I.V."/>
            <person name="Zhou S."/>
            <person name="Raouche S."/>
            <person name="Rosso M.N."/>
        </authorList>
    </citation>
    <scope>NUCLEOTIDE SEQUENCE [LARGE SCALE GENOMIC DNA]</scope>
    <source>
        <strain evidence="2 3">BRFM 1820</strain>
    </source>
</reference>
<keyword evidence="3" id="KW-1185">Reference proteome</keyword>
<gene>
    <name evidence="2" type="ORF">OH76DRAFT_1491265</name>
</gene>
<feature type="region of interest" description="Disordered" evidence="1">
    <location>
        <begin position="1"/>
        <end position="30"/>
    </location>
</feature>
<protein>
    <submittedName>
        <fullName evidence="2">Uncharacterized protein</fullName>
    </submittedName>
</protein>
<proteinExistence type="predicted"/>
<evidence type="ECO:0000313" key="2">
    <source>
        <dbReference type="EMBL" id="RDX39363.1"/>
    </source>
</evidence>
<accession>A0A371CGG2</accession>
<evidence type="ECO:0000313" key="3">
    <source>
        <dbReference type="Proteomes" id="UP000256964"/>
    </source>
</evidence>
<dbReference type="AlphaFoldDB" id="A0A371CGG2"/>
<evidence type="ECO:0000256" key="1">
    <source>
        <dbReference type="SAM" id="MobiDB-lite"/>
    </source>
</evidence>
<feature type="non-terminal residue" evidence="2">
    <location>
        <position position="308"/>
    </location>
</feature>
<dbReference type="Proteomes" id="UP000256964">
    <property type="component" value="Unassembled WGS sequence"/>
</dbReference>